<dbReference type="OrthoDB" id="6695314at2"/>
<comment type="caution">
    <text evidence="1">The sequence shown here is derived from an EMBL/GenBank/DDBJ whole genome shotgun (WGS) entry which is preliminary data.</text>
</comment>
<name>A0A1S8CUI5_9GAMM</name>
<dbReference type="Proteomes" id="UP000192132">
    <property type="component" value="Unassembled WGS sequence"/>
</dbReference>
<gene>
    <name evidence="1" type="ORF">BKE30_09275</name>
</gene>
<keyword evidence="2" id="KW-1185">Reference proteome</keyword>
<evidence type="ECO:0000313" key="2">
    <source>
        <dbReference type="Proteomes" id="UP000192132"/>
    </source>
</evidence>
<evidence type="ECO:0000313" key="1">
    <source>
        <dbReference type="EMBL" id="ONG39533.1"/>
    </source>
</evidence>
<dbReference type="EMBL" id="MLCN01000023">
    <property type="protein sequence ID" value="ONG39533.1"/>
    <property type="molecule type" value="Genomic_DNA"/>
</dbReference>
<dbReference type="AlphaFoldDB" id="A0A1S8CUI5"/>
<sequence length="140" mass="16543">MPYSVTPVQLDLPTTLKHQCWLHTSRDGHLIGIIAFEGDAPQLNWYDLEYLRRRSDEFSVMAFPEYISALIIDLRNLEALLEADAPIFPWRLTEEDCPIRVLVSDEQRAYYSSVFEPAWLAWDLQATLKDMRDFFDMRYH</sequence>
<organism evidence="1 2">
    <name type="scientific">Alkanindiges hydrocarboniclasticus</name>
    <dbReference type="NCBI Taxonomy" id="1907941"/>
    <lineage>
        <taxon>Bacteria</taxon>
        <taxon>Pseudomonadati</taxon>
        <taxon>Pseudomonadota</taxon>
        <taxon>Gammaproteobacteria</taxon>
        <taxon>Moraxellales</taxon>
        <taxon>Moraxellaceae</taxon>
        <taxon>Alkanindiges</taxon>
    </lineage>
</organism>
<dbReference type="RefSeq" id="WP_076878324.1">
    <property type="nucleotide sequence ID" value="NZ_MLCN01000023.1"/>
</dbReference>
<accession>A0A1S8CUI5</accession>
<reference evidence="1 2" key="1">
    <citation type="submission" date="2016-10" db="EMBL/GenBank/DDBJ databases">
        <title>Draft Genome sequence of Alkanindiges sp. strain H1.</title>
        <authorList>
            <person name="Subhash Y."/>
            <person name="Lee S."/>
        </authorList>
    </citation>
    <scope>NUCLEOTIDE SEQUENCE [LARGE SCALE GENOMIC DNA]</scope>
    <source>
        <strain evidence="1 2">H1</strain>
    </source>
</reference>
<proteinExistence type="predicted"/>
<protein>
    <submittedName>
        <fullName evidence="1">Uncharacterized protein</fullName>
    </submittedName>
</protein>